<dbReference type="PANTHER" id="PTHR11751:SF29">
    <property type="entry name" value="ALANINE TRANSAMINASE"/>
    <property type="match status" value="1"/>
</dbReference>
<dbReference type="OrthoDB" id="1732682at2759"/>
<protein>
    <recommendedName>
        <fullName evidence="8">Aminotransferase class I/classII large domain-containing protein</fullName>
    </recommendedName>
</protein>
<evidence type="ECO:0000256" key="1">
    <source>
        <dbReference type="ARBA" id="ARBA00001933"/>
    </source>
</evidence>
<dbReference type="VEuPathDB" id="CryptoDB:Vbra_22019"/>
<dbReference type="UniPathway" id="UPA00528">
    <property type="reaction ID" value="UER00586"/>
</dbReference>
<evidence type="ECO:0000313" key="9">
    <source>
        <dbReference type="EMBL" id="CEM24114.1"/>
    </source>
</evidence>
<dbReference type="Pfam" id="PF00155">
    <property type="entry name" value="Aminotran_1_2"/>
    <property type="match status" value="1"/>
</dbReference>
<dbReference type="STRING" id="1169540.A0A0G4G6W6"/>
<dbReference type="Proteomes" id="UP000041254">
    <property type="component" value="Unassembled WGS sequence"/>
</dbReference>
<name>A0A0G4G6W6_VITBC</name>
<evidence type="ECO:0000313" key="10">
    <source>
        <dbReference type="Proteomes" id="UP000041254"/>
    </source>
</evidence>
<keyword evidence="10" id="KW-1185">Reference proteome</keyword>
<evidence type="ECO:0000256" key="3">
    <source>
        <dbReference type="ARBA" id="ARBA00022576"/>
    </source>
</evidence>
<feature type="region of interest" description="Disordered" evidence="7">
    <location>
        <begin position="34"/>
        <end position="61"/>
    </location>
</feature>
<dbReference type="InterPro" id="IPR015424">
    <property type="entry name" value="PyrdxlP-dep_Trfase"/>
</dbReference>
<organism evidence="9 10">
    <name type="scientific">Vitrella brassicaformis (strain CCMP3155)</name>
    <dbReference type="NCBI Taxonomy" id="1169540"/>
    <lineage>
        <taxon>Eukaryota</taxon>
        <taxon>Sar</taxon>
        <taxon>Alveolata</taxon>
        <taxon>Colpodellida</taxon>
        <taxon>Vitrellaceae</taxon>
        <taxon>Vitrella</taxon>
    </lineage>
</organism>
<dbReference type="OMA" id="GTQHFRV"/>
<dbReference type="EMBL" id="CDMY01000580">
    <property type="protein sequence ID" value="CEM24114.1"/>
    <property type="molecule type" value="Genomic_DNA"/>
</dbReference>
<keyword evidence="4" id="KW-0808">Transferase</keyword>
<dbReference type="InterPro" id="IPR045088">
    <property type="entry name" value="ALAT1/2-like"/>
</dbReference>
<comment type="similarity">
    <text evidence="6">Belongs to the class-I pyridoxal-phosphate-dependent aminotransferase family. Alanine aminotransferase subfamily.</text>
</comment>
<evidence type="ECO:0000256" key="2">
    <source>
        <dbReference type="ARBA" id="ARBA00011738"/>
    </source>
</evidence>
<dbReference type="InterPro" id="IPR015422">
    <property type="entry name" value="PyrdxlP-dep_Trfase_small"/>
</dbReference>
<keyword evidence="5" id="KW-0663">Pyridoxal phosphate</keyword>
<evidence type="ECO:0000259" key="8">
    <source>
        <dbReference type="Pfam" id="PF00155"/>
    </source>
</evidence>
<dbReference type="AlphaFoldDB" id="A0A0G4G6W6"/>
<proteinExistence type="inferred from homology"/>
<evidence type="ECO:0000256" key="4">
    <source>
        <dbReference type="ARBA" id="ARBA00022679"/>
    </source>
</evidence>
<dbReference type="Gene3D" id="1.10.287.1970">
    <property type="match status" value="1"/>
</dbReference>
<dbReference type="InterPro" id="IPR004839">
    <property type="entry name" value="Aminotransferase_I/II_large"/>
</dbReference>
<comment type="cofactor">
    <cofactor evidence="1">
        <name>pyridoxal 5'-phosphate</name>
        <dbReference type="ChEBI" id="CHEBI:597326"/>
    </cofactor>
</comment>
<accession>A0A0G4G6W6</accession>
<feature type="domain" description="Aminotransferase class I/classII large" evidence="8">
    <location>
        <begin position="205"/>
        <end position="577"/>
    </location>
</feature>
<sequence>MDDISVTTRTSSGALSNLIADLEQCKAPTAAQPIGAAADEQPEGGLKRTGSDTRFDATPHDSDFVTGVNAGIHPISVGGFTIGLPTADMALPNPQPGEEVDTLAMWAAGEGGDGEADDKVLTLRSVPFRVVRTQYAVRGCVVTKSWELRRQLKEHPGSLPFDDIVAANIGNPQAIGQPPMTFNRQVLSCLAYPPLIDMNPSGYQPDVLERARRYLAAFPNVGAYSHSKGVEVFRKDIAKWFEQRDGIKTDPEHLFLTDGASIAVHSIMELLISNATDGVLIPVPQYPLYSATIARLGGQAVGYFLDEESEWALHDEELERAYRTYTQQGGRIRALVVINPGNPTGSLLSRDKMKEVVRFCERRRIVLIADEVYQDNVYTDDQQFISFRKVIASMGSHLEVFSMHSSSKGLTGECGVRGGIILADNIQPSVLEQLYKLFSISLCANTLGQAMIASILTPPKPEEPSYDTYKAERDEIYLSLRRRACMAYERLNQMEGVRCNPVKGAMYAFPKLTLPSKAIQAARQANQLPDLFYCLQLLQHTGVMVVPGSGFGQLRGSYHFRITILPEENRLANVFDRIQAFHTEFLERYT</sequence>
<dbReference type="GO" id="GO:0042853">
    <property type="term" value="P:L-alanine catabolic process"/>
    <property type="evidence" value="ECO:0007669"/>
    <property type="project" value="UniProtKB-UniPathway"/>
</dbReference>
<reference evidence="9 10" key="1">
    <citation type="submission" date="2014-11" db="EMBL/GenBank/DDBJ databases">
        <authorList>
            <person name="Zhu J."/>
            <person name="Qi W."/>
            <person name="Song R."/>
        </authorList>
    </citation>
    <scope>NUCLEOTIDE SEQUENCE [LARGE SCALE GENOMIC DNA]</scope>
</reference>
<dbReference type="InParanoid" id="A0A0G4G6W6"/>
<dbReference type="SUPFAM" id="SSF53383">
    <property type="entry name" value="PLP-dependent transferases"/>
    <property type="match status" value="1"/>
</dbReference>
<dbReference type="GO" id="GO:0030170">
    <property type="term" value="F:pyridoxal phosphate binding"/>
    <property type="evidence" value="ECO:0007669"/>
    <property type="project" value="InterPro"/>
</dbReference>
<dbReference type="CDD" id="cd00609">
    <property type="entry name" value="AAT_like"/>
    <property type="match status" value="1"/>
</dbReference>
<comment type="subunit">
    <text evidence="2">Homodimer.</text>
</comment>
<keyword evidence="3" id="KW-0032">Aminotransferase</keyword>
<dbReference type="Gene3D" id="3.40.640.10">
    <property type="entry name" value="Type I PLP-dependent aspartate aminotransferase-like (Major domain)"/>
    <property type="match status" value="1"/>
</dbReference>
<dbReference type="GO" id="GO:0008483">
    <property type="term" value="F:transaminase activity"/>
    <property type="evidence" value="ECO:0007669"/>
    <property type="project" value="UniProtKB-KW"/>
</dbReference>
<dbReference type="PANTHER" id="PTHR11751">
    <property type="entry name" value="ALANINE AMINOTRANSFERASE"/>
    <property type="match status" value="1"/>
</dbReference>
<dbReference type="Gene3D" id="3.90.1150.10">
    <property type="entry name" value="Aspartate Aminotransferase, domain 1"/>
    <property type="match status" value="1"/>
</dbReference>
<gene>
    <name evidence="9" type="ORF">Vbra_22019</name>
</gene>
<dbReference type="FunFam" id="3.40.640.10:FF:000012">
    <property type="entry name" value="alanine aminotransferase 2"/>
    <property type="match status" value="1"/>
</dbReference>
<dbReference type="InterPro" id="IPR015421">
    <property type="entry name" value="PyrdxlP-dep_Trfase_major"/>
</dbReference>
<evidence type="ECO:0000256" key="7">
    <source>
        <dbReference type="SAM" id="MobiDB-lite"/>
    </source>
</evidence>
<dbReference type="FunFam" id="3.90.1150.10:FF:000010">
    <property type="entry name" value="Alanine aminotransferase 2"/>
    <property type="match status" value="1"/>
</dbReference>
<feature type="compositionally biased region" description="Basic and acidic residues" evidence="7">
    <location>
        <begin position="45"/>
        <end position="61"/>
    </location>
</feature>
<dbReference type="PhylomeDB" id="A0A0G4G6W6"/>
<evidence type="ECO:0000256" key="5">
    <source>
        <dbReference type="ARBA" id="ARBA00022898"/>
    </source>
</evidence>
<evidence type="ECO:0000256" key="6">
    <source>
        <dbReference type="ARBA" id="ARBA00025785"/>
    </source>
</evidence>